<dbReference type="PRINTS" id="PR00080">
    <property type="entry name" value="SDRFAMILY"/>
</dbReference>
<comment type="caution">
    <text evidence="7">The sequence shown here is derived from an EMBL/GenBank/DDBJ whole genome shotgun (WGS) entry which is preliminary data.</text>
</comment>
<reference evidence="7 8" key="1">
    <citation type="submission" date="2020-07" db="EMBL/GenBank/DDBJ databases">
        <title>Metarhizium humberi genome.</title>
        <authorList>
            <person name="Lysoe E."/>
        </authorList>
    </citation>
    <scope>NUCLEOTIDE SEQUENCE [LARGE SCALE GENOMIC DNA]</scope>
    <source>
        <strain evidence="7 8">ESALQ1638</strain>
    </source>
</reference>
<dbReference type="InterPro" id="IPR020904">
    <property type="entry name" value="Sc_DH/Rdtase_CS"/>
</dbReference>
<gene>
    <name evidence="7" type="ORF">MHUMG1_02578</name>
</gene>
<name>A0A9P8MG65_9HYPO</name>
<keyword evidence="4" id="KW-0560">Oxidoreductase</keyword>
<evidence type="ECO:0000256" key="5">
    <source>
        <dbReference type="ARBA" id="ARBA00046017"/>
    </source>
</evidence>
<proteinExistence type="inferred from homology"/>
<evidence type="ECO:0000256" key="4">
    <source>
        <dbReference type="ARBA" id="ARBA00023002"/>
    </source>
</evidence>
<dbReference type="InterPro" id="IPR036291">
    <property type="entry name" value="NAD(P)-bd_dom_sf"/>
</dbReference>
<feature type="region of interest" description="Disordered" evidence="6">
    <location>
        <begin position="1"/>
        <end position="45"/>
    </location>
</feature>
<dbReference type="FunFam" id="3.40.50.720:FF:000084">
    <property type="entry name" value="Short-chain dehydrogenase reductase"/>
    <property type="match status" value="1"/>
</dbReference>
<dbReference type="PANTHER" id="PTHR42760">
    <property type="entry name" value="SHORT-CHAIN DEHYDROGENASES/REDUCTASES FAMILY MEMBER"/>
    <property type="match status" value="1"/>
</dbReference>
<dbReference type="Pfam" id="PF13561">
    <property type="entry name" value="adh_short_C2"/>
    <property type="match status" value="1"/>
</dbReference>
<organism evidence="7 8">
    <name type="scientific">Metarhizium humberi</name>
    <dbReference type="NCBI Taxonomy" id="2596975"/>
    <lineage>
        <taxon>Eukaryota</taxon>
        <taxon>Fungi</taxon>
        <taxon>Dikarya</taxon>
        <taxon>Ascomycota</taxon>
        <taxon>Pezizomycotina</taxon>
        <taxon>Sordariomycetes</taxon>
        <taxon>Hypocreomycetidae</taxon>
        <taxon>Hypocreales</taxon>
        <taxon>Clavicipitaceae</taxon>
        <taxon>Metarhizium</taxon>
    </lineage>
</organism>
<dbReference type="Gene3D" id="3.40.50.720">
    <property type="entry name" value="NAD(P)-binding Rossmann-like Domain"/>
    <property type="match status" value="1"/>
</dbReference>
<dbReference type="EMBL" id="JACEFI010000003">
    <property type="protein sequence ID" value="KAH0599788.1"/>
    <property type="molecule type" value="Genomic_DNA"/>
</dbReference>
<keyword evidence="8" id="KW-1185">Reference proteome</keyword>
<dbReference type="GO" id="GO:0016616">
    <property type="term" value="F:oxidoreductase activity, acting on the CH-OH group of donors, NAD or NADP as acceptor"/>
    <property type="evidence" value="ECO:0007669"/>
    <property type="project" value="TreeGrafter"/>
</dbReference>
<dbReference type="Proteomes" id="UP000764110">
    <property type="component" value="Unassembled WGS sequence"/>
</dbReference>
<evidence type="ECO:0000256" key="6">
    <source>
        <dbReference type="SAM" id="MobiDB-lite"/>
    </source>
</evidence>
<dbReference type="PROSITE" id="PS00061">
    <property type="entry name" value="ADH_SHORT"/>
    <property type="match status" value="1"/>
</dbReference>
<evidence type="ECO:0000256" key="3">
    <source>
        <dbReference type="ARBA" id="ARBA00022857"/>
    </source>
</evidence>
<protein>
    <recommendedName>
        <fullName evidence="2">Hydroxynaphthalene reductase-like protein Arp2</fullName>
    </recommendedName>
</protein>
<evidence type="ECO:0000313" key="7">
    <source>
        <dbReference type="EMBL" id="KAH0599788.1"/>
    </source>
</evidence>
<evidence type="ECO:0000256" key="2">
    <source>
        <dbReference type="ARBA" id="ARBA00015194"/>
    </source>
</evidence>
<dbReference type="SUPFAM" id="SSF51735">
    <property type="entry name" value="NAD(P)-binding Rossmann-fold domains"/>
    <property type="match status" value="1"/>
</dbReference>
<evidence type="ECO:0000256" key="1">
    <source>
        <dbReference type="ARBA" id="ARBA00006484"/>
    </source>
</evidence>
<accession>A0A9P8MG65</accession>
<dbReference type="PANTHER" id="PTHR42760:SF115">
    <property type="entry name" value="3-OXOACYL-[ACYL-CARRIER-PROTEIN] REDUCTASE FABG"/>
    <property type="match status" value="1"/>
</dbReference>
<dbReference type="PRINTS" id="PR00081">
    <property type="entry name" value="GDHRDH"/>
</dbReference>
<dbReference type="AlphaFoldDB" id="A0A9P8MG65"/>
<dbReference type="InterPro" id="IPR002347">
    <property type="entry name" value="SDR_fam"/>
</dbReference>
<comment type="similarity">
    <text evidence="1">Belongs to the short-chain dehydrogenases/reductases (SDR) family.</text>
</comment>
<evidence type="ECO:0000313" key="8">
    <source>
        <dbReference type="Proteomes" id="UP000764110"/>
    </source>
</evidence>
<comment type="function">
    <text evidence="5">Hydroxynaphthalene reductase-like protein; part of the Pks2 gene cluster that mediates the formation of infectious structures (appressoria), enabling these fungi to kill insects faster. The product of the Pks2 gene cluster is different from the one of Pks1 and has still not been identified.</text>
</comment>
<keyword evidence="3" id="KW-0521">NADP</keyword>
<sequence>MASQSHASERDALTSRVLPSMTLAQGDDSKYTINSPATHTHPRDSAQGRFAVSGNAIVTGGTGAIGLKTARAMLQHGLAGLMLLDLNADSSQRSIQELRDEFPSAKIEAMPVDVTNEEHVSAAVAETASRLGSVDVLVCFAGIVGCAHALETPASQFRRILDVNATGSFICAQAAARQMVRQGTGGRIVLTASVSAHRVNFPQPQAAYNASKAAVVMLKSCLAAEWARYGITVNSVSPGYMDTVLNAGEGLADARRTWCERNPLGRMGLPEEVAGVVVMLNLFQHHMSLSTNPPLQESAYRIGHAHLDAHRNVAKYMHVANATYLLRAFRINVTGEPVRISF</sequence>